<feature type="region of interest" description="Disordered" evidence="7">
    <location>
        <begin position="571"/>
        <end position="618"/>
    </location>
</feature>
<dbReference type="STRING" id="2282107.A0A286UQE6"/>
<proteinExistence type="inferred from homology"/>
<dbReference type="Pfam" id="PF00225">
    <property type="entry name" value="Kinesin"/>
    <property type="match status" value="1"/>
</dbReference>
<dbReference type="GO" id="GO:0007018">
    <property type="term" value="P:microtubule-based movement"/>
    <property type="evidence" value="ECO:0007669"/>
    <property type="project" value="InterPro"/>
</dbReference>
<evidence type="ECO:0000256" key="1">
    <source>
        <dbReference type="ARBA" id="ARBA00022701"/>
    </source>
</evidence>
<feature type="region of interest" description="Disordered" evidence="7">
    <location>
        <begin position="1"/>
        <end position="75"/>
    </location>
</feature>
<feature type="binding site" evidence="5">
    <location>
        <begin position="172"/>
        <end position="179"/>
    </location>
    <ligand>
        <name>ATP</name>
        <dbReference type="ChEBI" id="CHEBI:30616"/>
    </ligand>
</feature>
<dbReference type="EMBL" id="NBII01000002">
    <property type="protein sequence ID" value="PAV21823.1"/>
    <property type="molecule type" value="Genomic_DNA"/>
</dbReference>
<protein>
    <recommendedName>
        <fullName evidence="6">Kinesin-like protein</fullName>
    </recommendedName>
</protein>
<feature type="compositionally biased region" description="Acidic residues" evidence="7">
    <location>
        <begin position="604"/>
        <end position="618"/>
    </location>
</feature>
<feature type="compositionally biased region" description="Low complexity" evidence="7">
    <location>
        <begin position="1"/>
        <end position="30"/>
    </location>
</feature>
<dbReference type="SUPFAM" id="SSF52540">
    <property type="entry name" value="P-loop containing nucleoside triphosphate hydrolases"/>
    <property type="match status" value="1"/>
</dbReference>
<evidence type="ECO:0000256" key="3">
    <source>
        <dbReference type="ARBA" id="ARBA00022840"/>
    </source>
</evidence>
<dbReference type="InParanoid" id="A0A286UQE6"/>
<dbReference type="GO" id="GO:0005524">
    <property type="term" value="F:ATP binding"/>
    <property type="evidence" value="ECO:0007669"/>
    <property type="project" value="UniProtKB-UniRule"/>
</dbReference>
<dbReference type="OrthoDB" id="123929at2759"/>
<dbReference type="AlphaFoldDB" id="A0A286UQE6"/>
<comment type="caution">
    <text evidence="9">The sequence shown here is derived from an EMBL/GenBank/DDBJ whole genome shotgun (WGS) entry which is preliminary data.</text>
</comment>
<evidence type="ECO:0000259" key="8">
    <source>
        <dbReference type="PROSITE" id="PS50067"/>
    </source>
</evidence>
<feature type="region of interest" description="Disordered" evidence="7">
    <location>
        <begin position="883"/>
        <end position="932"/>
    </location>
</feature>
<feature type="region of interest" description="Disordered" evidence="7">
    <location>
        <begin position="288"/>
        <end position="316"/>
    </location>
</feature>
<dbReference type="InterPro" id="IPR019821">
    <property type="entry name" value="Kinesin_motor_CS"/>
</dbReference>
<dbReference type="Proteomes" id="UP000217199">
    <property type="component" value="Unassembled WGS sequence"/>
</dbReference>
<dbReference type="InterPro" id="IPR036961">
    <property type="entry name" value="Kinesin_motor_dom_sf"/>
</dbReference>
<evidence type="ECO:0000256" key="5">
    <source>
        <dbReference type="PROSITE-ProRule" id="PRU00283"/>
    </source>
</evidence>
<feature type="compositionally biased region" description="Low complexity" evidence="7">
    <location>
        <begin position="849"/>
        <end position="865"/>
    </location>
</feature>
<dbReference type="SMART" id="SM00129">
    <property type="entry name" value="KISc"/>
    <property type="match status" value="1"/>
</dbReference>
<sequence>MATRKTTTTRTAQLKAPTRVTRSTTSRTPTPSEPPVPKKTVVAEKSRVVRKPLVNRDNAPLPPSKTKKPKPQEIAVENDDREPIKAFLRIRPIHDESTKSSVPYLKSLSETTVQMTDLSGTNRIRMHPQAQLYTFTHVFPPETQQADFFTKTALPLIQTLLQGQNGLIFTYGVTNSGKTYTIQGGTQPKTAGLLPRTLDVIFNSLDGLHSSAKYRPVRLAGIEPDTDDNPLYTLSDISDEGAIAAALGEVSSQECDTTAVSVDKNYEYSLWISYAEVYNEKVYDLLSNDSPDEGPSSCGTPTGTGGNLARSTNSKNLPRNTSTIWSNLASLTRKDSTDVLLVKRKALSLKNDPDSGGKYVAGLKCIRVNSAEEAKRVFRTGNINRRVFGTLANAVSSRSHGIFTLRAVRIHKADPSDITVSRLSIVDLAGSERTKNTQNTGERLKEAGSINKSLMVLGQCMEAMRTNQRRFAATLANPGRGIMDPNNPRGLKLAIIPFRHSKLTEVFQDFFVGEQEGRAVMIVNVNPYDTGFDENSHVMRFAALAREVTTAPSASLPKATVRQPAAPIQRSIPASTPVPQRRKVTVSTGGSGNRKPSEAHIEVVEEDEEHDEEDNDDEPTDLLVDALFEELEDLRIRLYESEMRCAVIEAETREEVLQEVEARMMDMERVFAKRLKNAVEQNEAKTDAKIDMLHQFGAFANKSRTKRTAVEDKSFDSVQSGYTEQTDTTESVDVDEEDALENSYGHDSSFENTFNQSPLRHKGLSKTEKRKFSSGPAVIGLREEDMTIDEVDAEETRTIGGDSEEETEEDEGTEEASEDEDEEGDDDEEEWSPPPKSSKGRSTAKKAVASPPTKAKSGSKPKSSGVTEIQKKMDVLSLFADEFDDTDKSLSTSHVDDDDDTEEHIPKPKRQSTRDTRSSTGVRRSTRHTKLN</sequence>
<dbReference type="PRINTS" id="PR00380">
    <property type="entry name" value="KINESINHEAVY"/>
</dbReference>
<keyword evidence="10" id="KW-1185">Reference proteome</keyword>
<feature type="compositionally biased region" description="Acidic residues" evidence="7">
    <location>
        <begin position="802"/>
        <end position="831"/>
    </location>
</feature>
<dbReference type="PROSITE" id="PS00411">
    <property type="entry name" value="KINESIN_MOTOR_1"/>
    <property type="match status" value="1"/>
</dbReference>
<keyword evidence="4 5" id="KW-0505">Motor protein</keyword>
<feature type="domain" description="Kinesin motor" evidence="8">
    <location>
        <begin position="83"/>
        <end position="548"/>
    </location>
</feature>
<gene>
    <name evidence="9" type="ORF">PNOK_0178000</name>
</gene>
<comment type="similarity">
    <text evidence="5 6">Belongs to the TRAFAC class myosin-kinesin ATPase superfamily. Kinesin family.</text>
</comment>
<dbReference type="InterPro" id="IPR027640">
    <property type="entry name" value="Kinesin-like_fam"/>
</dbReference>
<reference evidence="9 10" key="1">
    <citation type="journal article" date="2017" name="Mol. Ecol.">
        <title>Comparative and population genomic landscape of Phellinus noxius: A hypervariable fungus causing root rot in trees.</title>
        <authorList>
            <person name="Chung C.L."/>
            <person name="Lee T.J."/>
            <person name="Akiba M."/>
            <person name="Lee H.H."/>
            <person name="Kuo T.H."/>
            <person name="Liu D."/>
            <person name="Ke H.M."/>
            <person name="Yokoi T."/>
            <person name="Roa M.B."/>
            <person name="Lu M.J."/>
            <person name="Chang Y.Y."/>
            <person name="Ann P.J."/>
            <person name="Tsai J.N."/>
            <person name="Chen C.Y."/>
            <person name="Tzean S.S."/>
            <person name="Ota Y."/>
            <person name="Hattori T."/>
            <person name="Sahashi N."/>
            <person name="Liou R.F."/>
            <person name="Kikuchi T."/>
            <person name="Tsai I.J."/>
        </authorList>
    </citation>
    <scope>NUCLEOTIDE SEQUENCE [LARGE SCALE GENOMIC DNA]</scope>
    <source>
        <strain evidence="9 10">FFPRI411160</strain>
    </source>
</reference>
<dbReference type="Gene3D" id="3.40.850.10">
    <property type="entry name" value="Kinesin motor domain"/>
    <property type="match status" value="1"/>
</dbReference>
<dbReference type="GO" id="GO:0003777">
    <property type="term" value="F:microtubule motor activity"/>
    <property type="evidence" value="ECO:0007669"/>
    <property type="project" value="InterPro"/>
</dbReference>
<feature type="compositionally biased region" description="Acidic residues" evidence="7">
    <location>
        <begin position="730"/>
        <end position="740"/>
    </location>
</feature>
<dbReference type="GO" id="GO:0005634">
    <property type="term" value="C:nucleus"/>
    <property type="evidence" value="ECO:0007669"/>
    <property type="project" value="TreeGrafter"/>
</dbReference>
<evidence type="ECO:0000313" key="10">
    <source>
        <dbReference type="Proteomes" id="UP000217199"/>
    </source>
</evidence>
<dbReference type="GO" id="GO:0005871">
    <property type="term" value="C:kinesin complex"/>
    <property type="evidence" value="ECO:0007669"/>
    <property type="project" value="TreeGrafter"/>
</dbReference>
<feature type="region of interest" description="Disordered" evidence="7">
    <location>
        <begin position="709"/>
        <end position="870"/>
    </location>
</feature>
<keyword evidence="1 6" id="KW-0493">Microtubule</keyword>
<dbReference type="GO" id="GO:0008017">
    <property type="term" value="F:microtubule binding"/>
    <property type="evidence" value="ECO:0007669"/>
    <property type="project" value="InterPro"/>
</dbReference>
<dbReference type="PANTHER" id="PTHR24115:SF1008">
    <property type="entry name" value="KINESIN-LIKE PROTEIN SUBITO"/>
    <property type="match status" value="1"/>
</dbReference>
<evidence type="ECO:0000256" key="6">
    <source>
        <dbReference type="RuleBase" id="RU000394"/>
    </source>
</evidence>
<organism evidence="9 10">
    <name type="scientific">Pyrrhoderma noxium</name>
    <dbReference type="NCBI Taxonomy" id="2282107"/>
    <lineage>
        <taxon>Eukaryota</taxon>
        <taxon>Fungi</taxon>
        <taxon>Dikarya</taxon>
        <taxon>Basidiomycota</taxon>
        <taxon>Agaricomycotina</taxon>
        <taxon>Agaricomycetes</taxon>
        <taxon>Hymenochaetales</taxon>
        <taxon>Hymenochaetaceae</taxon>
        <taxon>Pyrrhoderma</taxon>
    </lineage>
</organism>
<keyword evidence="2 5" id="KW-0547">Nucleotide-binding</keyword>
<dbReference type="GO" id="GO:0005874">
    <property type="term" value="C:microtubule"/>
    <property type="evidence" value="ECO:0007669"/>
    <property type="project" value="UniProtKB-KW"/>
</dbReference>
<dbReference type="GO" id="GO:0016887">
    <property type="term" value="F:ATP hydrolysis activity"/>
    <property type="evidence" value="ECO:0007669"/>
    <property type="project" value="TreeGrafter"/>
</dbReference>
<keyword evidence="3 5" id="KW-0067">ATP-binding</keyword>
<dbReference type="InterPro" id="IPR027417">
    <property type="entry name" value="P-loop_NTPase"/>
</dbReference>
<evidence type="ECO:0000256" key="4">
    <source>
        <dbReference type="ARBA" id="ARBA00023175"/>
    </source>
</evidence>
<evidence type="ECO:0000313" key="9">
    <source>
        <dbReference type="EMBL" id="PAV21823.1"/>
    </source>
</evidence>
<name>A0A286UQE6_9AGAM</name>
<accession>A0A286UQE6</accession>
<dbReference type="PROSITE" id="PS50067">
    <property type="entry name" value="KINESIN_MOTOR_2"/>
    <property type="match status" value="1"/>
</dbReference>
<evidence type="ECO:0000256" key="7">
    <source>
        <dbReference type="SAM" id="MobiDB-lite"/>
    </source>
</evidence>
<dbReference type="FunCoup" id="A0A286UQE6">
    <property type="interactions" value="153"/>
</dbReference>
<evidence type="ECO:0000256" key="2">
    <source>
        <dbReference type="ARBA" id="ARBA00022741"/>
    </source>
</evidence>
<dbReference type="InterPro" id="IPR001752">
    <property type="entry name" value="Kinesin_motor_dom"/>
</dbReference>
<dbReference type="PANTHER" id="PTHR24115">
    <property type="entry name" value="KINESIN-RELATED"/>
    <property type="match status" value="1"/>
</dbReference>